<gene>
    <name evidence="2" type="ORF">PsYK624_078800</name>
</gene>
<proteinExistence type="predicted"/>
<dbReference type="EMBL" id="BPQB01000022">
    <property type="protein sequence ID" value="GJE91729.1"/>
    <property type="molecule type" value="Genomic_DNA"/>
</dbReference>
<feature type="region of interest" description="Disordered" evidence="1">
    <location>
        <begin position="82"/>
        <end position="110"/>
    </location>
</feature>
<dbReference type="AlphaFoldDB" id="A0A9P3GDC1"/>
<sequence>MPEICGKTGIRRCGTQHGARTRTRWVTRPSSTLRASLYRTLFHEVRHAGLHLQVIGAERKADFKQARVLCALTFNHSFLLADTSGRSNSDGARQSVPADCHSRRRSSVSGRSDLDELYLRPLWPF</sequence>
<evidence type="ECO:0000313" key="2">
    <source>
        <dbReference type="EMBL" id="GJE91729.1"/>
    </source>
</evidence>
<dbReference type="Proteomes" id="UP000703269">
    <property type="component" value="Unassembled WGS sequence"/>
</dbReference>
<keyword evidence="3" id="KW-1185">Reference proteome</keyword>
<comment type="caution">
    <text evidence="2">The sequence shown here is derived from an EMBL/GenBank/DDBJ whole genome shotgun (WGS) entry which is preliminary data.</text>
</comment>
<protein>
    <submittedName>
        <fullName evidence="2">Uncharacterized protein</fullName>
    </submittedName>
</protein>
<name>A0A9P3GDC1_9APHY</name>
<evidence type="ECO:0000256" key="1">
    <source>
        <dbReference type="SAM" id="MobiDB-lite"/>
    </source>
</evidence>
<organism evidence="2 3">
    <name type="scientific">Phanerochaete sordida</name>
    <dbReference type="NCBI Taxonomy" id="48140"/>
    <lineage>
        <taxon>Eukaryota</taxon>
        <taxon>Fungi</taxon>
        <taxon>Dikarya</taxon>
        <taxon>Basidiomycota</taxon>
        <taxon>Agaricomycotina</taxon>
        <taxon>Agaricomycetes</taxon>
        <taxon>Polyporales</taxon>
        <taxon>Phanerochaetaceae</taxon>
        <taxon>Phanerochaete</taxon>
    </lineage>
</organism>
<reference evidence="2 3" key="1">
    <citation type="submission" date="2021-08" db="EMBL/GenBank/DDBJ databases">
        <title>Draft Genome Sequence of Phanerochaete sordida strain YK-624.</title>
        <authorList>
            <person name="Mori T."/>
            <person name="Dohra H."/>
            <person name="Suzuki T."/>
            <person name="Kawagishi H."/>
            <person name="Hirai H."/>
        </authorList>
    </citation>
    <scope>NUCLEOTIDE SEQUENCE [LARGE SCALE GENOMIC DNA]</scope>
    <source>
        <strain evidence="2 3">YK-624</strain>
    </source>
</reference>
<accession>A0A9P3GDC1</accession>
<evidence type="ECO:0000313" key="3">
    <source>
        <dbReference type="Proteomes" id="UP000703269"/>
    </source>
</evidence>